<keyword evidence="2" id="KW-1185">Reference proteome</keyword>
<dbReference type="Proteomes" id="UP000266723">
    <property type="component" value="Unassembled WGS sequence"/>
</dbReference>
<evidence type="ECO:0000313" key="1">
    <source>
        <dbReference type="EMBL" id="KAF3548662.1"/>
    </source>
</evidence>
<evidence type="ECO:0008006" key="3">
    <source>
        <dbReference type="Google" id="ProtNLM"/>
    </source>
</evidence>
<protein>
    <recommendedName>
        <fullName evidence="3">Secreted protein</fullName>
    </recommendedName>
</protein>
<accession>A0ABQ7CAQ6</accession>
<evidence type="ECO:0000313" key="2">
    <source>
        <dbReference type="Proteomes" id="UP000266723"/>
    </source>
</evidence>
<proteinExistence type="predicted"/>
<organism evidence="1 2">
    <name type="scientific">Brassica cretica</name>
    <name type="common">Mustard</name>
    <dbReference type="NCBI Taxonomy" id="69181"/>
    <lineage>
        <taxon>Eukaryota</taxon>
        <taxon>Viridiplantae</taxon>
        <taxon>Streptophyta</taxon>
        <taxon>Embryophyta</taxon>
        <taxon>Tracheophyta</taxon>
        <taxon>Spermatophyta</taxon>
        <taxon>Magnoliopsida</taxon>
        <taxon>eudicotyledons</taxon>
        <taxon>Gunneridae</taxon>
        <taxon>Pentapetalae</taxon>
        <taxon>rosids</taxon>
        <taxon>malvids</taxon>
        <taxon>Brassicales</taxon>
        <taxon>Brassicaceae</taxon>
        <taxon>Brassiceae</taxon>
        <taxon>Brassica</taxon>
    </lineage>
</organism>
<name>A0ABQ7CAQ6_BRACR</name>
<gene>
    <name evidence="1" type="ORF">DY000_02007782</name>
</gene>
<dbReference type="EMBL" id="QGKV02000832">
    <property type="protein sequence ID" value="KAF3548662.1"/>
    <property type="molecule type" value="Genomic_DNA"/>
</dbReference>
<reference evidence="1 2" key="1">
    <citation type="journal article" date="2020" name="BMC Genomics">
        <title>Intraspecific diversification of the crop wild relative Brassica cretica Lam. using demographic model selection.</title>
        <authorList>
            <person name="Kioukis A."/>
            <person name="Michalopoulou V.A."/>
            <person name="Briers L."/>
            <person name="Pirintsos S."/>
            <person name="Studholme D.J."/>
            <person name="Pavlidis P."/>
            <person name="Sarris P.F."/>
        </authorList>
    </citation>
    <scope>NUCLEOTIDE SEQUENCE [LARGE SCALE GENOMIC DNA]</scope>
    <source>
        <strain evidence="2">cv. PFS-1207/04</strain>
    </source>
</reference>
<comment type="caution">
    <text evidence="1">The sequence shown here is derived from an EMBL/GenBank/DDBJ whole genome shotgun (WGS) entry which is preliminary data.</text>
</comment>
<sequence>MTPRSAAIALSSSCLDCVLLGGKGGRVLDTLSIAGSAGVESQSTLFPECRPIFTVVCRSTFFLSCRSISTSSPNSPSSSSRSMASFSVLGRSLFRGISDSVLGSSRIIGRDLFSPASSTTTCFSPLLISIALEMRSLKIKSIFPFRSVANLRFPVKAWFSLNFALPRRDPTVASSFQGLSSLAKVLLGLLPDQVVDRCLMFDVDRY</sequence>